<gene>
    <name evidence="2" type="ORF">ACFQGH_09195</name>
</gene>
<feature type="transmembrane region" description="Helical" evidence="1">
    <location>
        <begin position="84"/>
        <end position="113"/>
    </location>
</feature>
<evidence type="ECO:0000256" key="1">
    <source>
        <dbReference type="SAM" id="Phobius"/>
    </source>
</evidence>
<dbReference type="Pfam" id="PF04306">
    <property type="entry name" value="DUF456"/>
    <property type="match status" value="1"/>
</dbReference>
<organism evidence="2 3">
    <name type="scientific">Halalkalicoccus tibetensis</name>
    <dbReference type="NCBI Taxonomy" id="175632"/>
    <lineage>
        <taxon>Archaea</taxon>
        <taxon>Methanobacteriati</taxon>
        <taxon>Methanobacteriota</taxon>
        <taxon>Stenosarchaea group</taxon>
        <taxon>Halobacteria</taxon>
        <taxon>Halobacteriales</taxon>
        <taxon>Halococcaceae</taxon>
        <taxon>Halalkalicoccus</taxon>
    </lineage>
</organism>
<dbReference type="Proteomes" id="UP001596312">
    <property type="component" value="Unassembled WGS sequence"/>
</dbReference>
<dbReference type="PANTHER" id="PTHR39165:SF1">
    <property type="entry name" value="DUF456 DOMAIN-CONTAINING PROTEIN"/>
    <property type="match status" value="1"/>
</dbReference>
<comment type="caution">
    <text evidence="2">The sequence shown here is derived from an EMBL/GenBank/DDBJ whole genome shotgun (WGS) entry which is preliminary data.</text>
</comment>
<evidence type="ECO:0000313" key="2">
    <source>
        <dbReference type="EMBL" id="MFC6905368.1"/>
    </source>
</evidence>
<keyword evidence="1" id="KW-1133">Transmembrane helix</keyword>
<dbReference type="PANTHER" id="PTHR39165">
    <property type="entry name" value="IG HYPOTHETICAL 17883"/>
    <property type="match status" value="1"/>
</dbReference>
<keyword evidence="1" id="KW-0472">Membrane</keyword>
<dbReference type="RefSeq" id="WP_340603893.1">
    <property type="nucleotide sequence ID" value="NZ_JBBMXV010000003.1"/>
</dbReference>
<dbReference type="AlphaFoldDB" id="A0ABD5V1J3"/>
<keyword evidence="3" id="KW-1185">Reference proteome</keyword>
<keyword evidence="1" id="KW-0812">Transmembrane</keyword>
<protein>
    <submittedName>
        <fullName evidence="2">DUF456 domain-containing protein</fullName>
    </submittedName>
</protein>
<dbReference type="EMBL" id="JBHSXQ010000003">
    <property type="protein sequence ID" value="MFC6905368.1"/>
    <property type="molecule type" value="Genomic_DNA"/>
</dbReference>
<name>A0ABD5V1J3_9EURY</name>
<sequence length="159" mass="16263">MVEVALLLAVALLVCGVLASFVPLAPGALLSLAGIYGYWWATGYSEPGTVFLVVATFVGLGTLALDYLASALSTRAGGASWKTTAIAAVVGLALLPFTGPVGAVVGVALAVFALEFKSTGDLEGSLRTAWYTLLGILLSKGLQVLLTGTLLVGFLFVVW</sequence>
<dbReference type="InterPro" id="IPR007403">
    <property type="entry name" value="DUF456"/>
</dbReference>
<feature type="transmembrane region" description="Helical" evidence="1">
    <location>
        <begin position="133"/>
        <end position="158"/>
    </location>
</feature>
<accession>A0ABD5V1J3</accession>
<reference evidence="2 3" key="1">
    <citation type="journal article" date="2019" name="Int. J. Syst. Evol. Microbiol.">
        <title>The Global Catalogue of Microorganisms (GCM) 10K type strain sequencing project: providing services to taxonomists for standard genome sequencing and annotation.</title>
        <authorList>
            <consortium name="The Broad Institute Genomics Platform"/>
            <consortium name="The Broad Institute Genome Sequencing Center for Infectious Disease"/>
            <person name="Wu L."/>
            <person name="Ma J."/>
        </authorList>
    </citation>
    <scope>NUCLEOTIDE SEQUENCE [LARGE SCALE GENOMIC DNA]</scope>
    <source>
        <strain evidence="2 3">CGMCC 1.3240</strain>
    </source>
</reference>
<feature type="transmembrane region" description="Helical" evidence="1">
    <location>
        <begin position="49"/>
        <end position="72"/>
    </location>
</feature>
<evidence type="ECO:0000313" key="3">
    <source>
        <dbReference type="Proteomes" id="UP001596312"/>
    </source>
</evidence>
<proteinExistence type="predicted"/>